<accession>A0A6A6YIP4</accession>
<name>A0A6A6YIP4_9PEZI</name>
<proteinExistence type="predicted"/>
<keyword evidence="2" id="KW-1185">Reference proteome</keyword>
<dbReference type="RefSeq" id="XP_033575382.1">
    <property type="nucleotide sequence ID" value="XM_033727092.1"/>
</dbReference>
<reference evidence="3" key="3">
    <citation type="submission" date="2025-04" db="UniProtKB">
        <authorList>
            <consortium name="RefSeq"/>
        </authorList>
    </citation>
    <scope>IDENTIFICATION</scope>
    <source>
        <strain evidence="3">CBS 304.34</strain>
    </source>
</reference>
<dbReference type="Proteomes" id="UP000504636">
    <property type="component" value="Unplaced"/>
</dbReference>
<evidence type="ECO:0000313" key="2">
    <source>
        <dbReference type="Proteomes" id="UP000504636"/>
    </source>
</evidence>
<dbReference type="AlphaFoldDB" id="A0A6A6YIP4"/>
<dbReference type="EMBL" id="MU003703">
    <property type="protein sequence ID" value="KAF2808418.1"/>
    <property type="molecule type" value="Genomic_DNA"/>
</dbReference>
<gene>
    <name evidence="1 3" type="ORF">BDZ99DRAFT_55341</name>
</gene>
<dbReference type="GeneID" id="54467985"/>
<organism evidence="1">
    <name type="scientific">Mytilinidion resinicola</name>
    <dbReference type="NCBI Taxonomy" id="574789"/>
    <lineage>
        <taxon>Eukaryota</taxon>
        <taxon>Fungi</taxon>
        <taxon>Dikarya</taxon>
        <taxon>Ascomycota</taxon>
        <taxon>Pezizomycotina</taxon>
        <taxon>Dothideomycetes</taxon>
        <taxon>Pleosporomycetidae</taxon>
        <taxon>Mytilinidiales</taxon>
        <taxon>Mytilinidiaceae</taxon>
        <taxon>Mytilinidion</taxon>
    </lineage>
</organism>
<reference evidence="1 3" key="1">
    <citation type="journal article" date="2020" name="Stud. Mycol.">
        <title>101 Dothideomycetes genomes: a test case for predicting lifestyles and emergence of pathogens.</title>
        <authorList>
            <person name="Haridas S."/>
            <person name="Albert R."/>
            <person name="Binder M."/>
            <person name="Bloem J."/>
            <person name="Labutti K."/>
            <person name="Salamov A."/>
            <person name="Andreopoulos B."/>
            <person name="Baker S."/>
            <person name="Barry K."/>
            <person name="Bills G."/>
            <person name="Bluhm B."/>
            <person name="Cannon C."/>
            <person name="Castanera R."/>
            <person name="Culley D."/>
            <person name="Daum C."/>
            <person name="Ezra D."/>
            <person name="Gonzalez J."/>
            <person name="Henrissat B."/>
            <person name="Kuo A."/>
            <person name="Liang C."/>
            <person name="Lipzen A."/>
            <person name="Lutzoni F."/>
            <person name="Magnuson J."/>
            <person name="Mondo S."/>
            <person name="Nolan M."/>
            <person name="Ohm R."/>
            <person name="Pangilinan J."/>
            <person name="Park H.-J."/>
            <person name="Ramirez L."/>
            <person name="Alfaro M."/>
            <person name="Sun H."/>
            <person name="Tritt A."/>
            <person name="Yoshinaga Y."/>
            <person name="Zwiers L.-H."/>
            <person name="Turgeon B."/>
            <person name="Goodwin S."/>
            <person name="Spatafora J."/>
            <person name="Crous P."/>
            <person name="Grigoriev I."/>
        </authorList>
    </citation>
    <scope>NUCLEOTIDE SEQUENCE</scope>
    <source>
        <strain evidence="1 3">CBS 304.34</strain>
    </source>
</reference>
<evidence type="ECO:0000313" key="3">
    <source>
        <dbReference type="RefSeq" id="XP_033575382.1"/>
    </source>
</evidence>
<protein>
    <submittedName>
        <fullName evidence="1 3">Uncharacterized protein</fullName>
    </submittedName>
</protein>
<sequence>MGRESVAQVLFEFFEWYRRLRIVRSRRGTFPEDLLVFVGVETSQGAQPHPRSSYFCPAPTTNIHELGPSPCLRLTREPNSPCERSCTAFLYLDRPWFRLHEHVGGAAYKGIPRRAILRKRYICQSSLQLKAYDLSPLRVHLSVAIQSPPI</sequence>
<reference evidence="3" key="2">
    <citation type="submission" date="2020-04" db="EMBL/GenBank/DDBJ databases">
        <authorList>
            <consortium name="NCBI Genome Project"/>
        </authorList>
    </citation>
    <scope>NUCLEOTIDE SEQUENCE</scope>
    <source>
        <strain evidence="3">CBS 304.34</strain>
    </source>
</reference>
<evidence type="ECO:0000313" key="1">
    <source>
        <dbReference type="EMBL" id="KAF2808418.1"/>
    </source>
</evidence>